<dbReference type="InterPro" id="IPR003148">
    <property type="entry name" value="RCK_N"/>
</dbReference>
<feature type="transmembrane region" description="Helical" evidence="11">
    <location>
        <begin position="6"/>
        <end position="26"/>
    </location>
</feature>
<accession>A0A9W6MUV6</accession>
<comment type="caution">
    <text evidence="13">The sequence shown here is derived from an EMBL/GenBank/DDBJ whole genome shotgun (WGS) entry which is preliminary data.</text>
</comment>
<dbReference type="AlphaFoldDB" id="A0A9W6MUV6"/>
<feature type="transmembrane region" description="Helical" evidence="11">
    <location>
        <begin position="254"/>
        <end position="271"/>
    </location>
</feature>
<name>A0A9W6MUV6_9HYPH</name>
<dbReference type="Proteomes" id="UP001143372">
    <property type="component" value="Unassembled WGS sequence"/>
</dbReference>
<proteinExistence type="predicted"/>
<reference evidence="13" key="1">
    <citation type="journal article" date="2014" name="Int. J. Syst. Evol. Microbiol.">
        <title>Complete genome sequence of Corynebacterium casei LMG S-19264T (=DSM 44701T), isolated from a smear-ripened cheese.</title>
        <authorList>
            <consortium name="US DOE Joint Genome Institute (JGI-PGF)"/>
            <person name="Walter F."/>
            <person name="Albersmeier A."/>
            <person name="Kalinowski J."/>
            <person name="Ruckert C."/>
        </authorList>
    </citation>
    <scope>NUCLEOTIDE SEQUENCE</scope>
    <source>
        <strain evidence="13">VKM B-2347</strain>
    </source>
</reference>
<dbReference type="PANTHER" id="PTHR46157">
    <property type="entry name" value="K(+) EFFLUX ANTIPORTER 3, CHLOROPLASTIC"/>
    <property type="match status" value="1"/>
</dbReference>
<dbReference type="GO" id="GO:0005886">
    <property type="term" value="C:plasma membrane"/>
    <property type="evidence" value="ECO:0007669"/>
    <property type="project" value="TreeGrafter"/>
</dbReference>
<organism evidence="13 14">
    <name type="scientific">Hansschlegelia plantiphila</name>
    <dbReference type="NCBI Taxonomy" id="374655"/>
    <lineage>
        <taxon>Bacteria</taxon>
        <taxon>Pseudomonadati</taxon>
        <taxon>Pseudomonadota</taxon>
        <taxon>Alphaproteobacteria</taxon>
        <taxon>Hyphomicrobiales</taxon>
        <taxon>Methylopilaceae</taxon>
        <taxon>Hansschlegelia</taxon>
    </lineage>
</organism>
<feature type="transmembrane region" description="Helical" evidence="11">
    <location>
        <begin position="33"/>
        <end position="50"/>
    </location>
</feature>
<dbReference type="EMBL" id="BSFI01000004">
    <property type="protein sequence ID" value="GLK67332.1"/>
    <property type="molecule type" value="Genomic_DNA"/>
</dbReference>
<evidence type="ECO:0000256" key="7">
    <source>
        <dbReference type="ARBA" id="ARBA00022989"/>
    </source>
</evidence>
<feature type="domain" description="RCK N-terminal" evidence="12">
    <location>
        <begin position="415"/>
        <end position="533"/>
    </location>
</feature>
<evidence type="ECO:0000256" key="10">
    <source>
        <dbReference type="SAM" id="MobiDB-lite"/>
    </source>
</evidence>
<keyword evidence="4" id="KW-0633">Potassium transport</keyword>
<feature type="transmembrane region" description="Helical" evidence="11">
    <location>
        <begin position="310"/>
        <end position="331"/>
    </location>
</feature>
<dbReference type="GO" id="GO:1902600">
    <property type="term" value="P:proton transmembrane transport"/>
    <property type="evidence" value="ECO:0007669"/>
    <property type="project" value="InterPro"/>
</dbReference>
<dbReference type="Pfam" id="PF00999">
    <property type="entry name" value="Na_H_Exchanger"/>
    <property type="match status" value="1"/>
</dbReference>
<feature type="transmembrane region" description="Helical" evidence="11">
    <location>
        <begin position="130"/>
        <end position="150"/>
    </location>
</feature>
<dbReference type="PANTHER" id="PTHR46157:SF4">
    <property type="entry name" value="K(+) EFFLUX ANTIPORTER 3, CHLOROPLASTIC"/>
    <property type="match status" value="1"/>
</dbReference>
<sequence>MEIYFSHYYSETLVFLAVAGVVVPLFKQLKLSPVHGFLLAGLALGPFGLGGLESEAPWIAPFTINNGEDIGALAELGVVFLMFMVGLELSAARLWLARRMVFGLGALQVLSCSVALGLLAYILGQPTSSAVVLGAAGSLSSTAIALPTLAERGRLQTVAGRTSFAILLFQDLSVAPLLFMVSLLSSEGPVGIRLIETLGPGVIAVAALVAFGQLALRPLFGWVAAARSPELFMAACLLVILGTSFVTAAAGQSMALGAFVAGLLLAETEFRRQIEALIDPFKGLLLGLFFLSVGATMDLARVYASLTATLMIAIGLIATKATVVFLAARGFSLSRASAGETALTIAGGGEFAFVLLSAPISGHILPPDVAATATAAVTISMLTIPFLVALAERHFARTAGETKAPVFGPADGGAEAAVVIAGYGRTGVLVARMLARHGVSFIAIDDDIRVVRRARRQAEARVFYGDATNPEMLRCCGLSDARALVVTPTSPETAKAIVAGVRSENATLPIFARARDLAVAKRLYRFGVTDAVPIDVEPSLHLSELVLVELGVPLGRVIASIHEQRDEFRGAIRAKGKNARRRNAIRPQQADRAP</sequence>
<dbReference type="Pfam" id="PF02254">
    <property type="entry name" value="TrkA_N"/>
    <property type="match status" value="1"/>
</dbReference>
<dbReference type="Gene3D" id="1.20.1530.20">
    <property type="match status" value="1"/>
</dbReference>
<evidence type="ECO:0000256" key="3">
    <source>
        <dbReference type="ARBA" id="ARBA00022449"/>
    </source>
</evidence>
<evidence type="ECO:0000256" key="2">
    <source>
        <dbReference type="ARBA" id="ARBA00022448"/>
    </source>
</evidence>
<keyword evidence="9 11" id="KW-0472">Membrane</keyword>
<gene>
    <name evidence="13" type="ORF">GCM10008179_09700</name>
</gene>
<keyword evidence="2" id="KW-0813">Transport</keyword>
<evidence type="ECO:0000256" key="1">
    <source>
        <dbReference type="ARBA" id="ARBA00004141"/>
    </source>
</evidence>
<dbReference type="Gene3D" id="3.40.50.720">
    <property type="entry name" value="NAD(P)-binding Rossmann-like Domain"/>
    <property type="match status" value="1"/>
</dbReference>
<feature type="transmembrane region" description="Helical" evidence="11">
    <location>
        <begin position="343"/>
        <end position="364"/>
    </location>
</feature>
<evidence type="ECO:0000256" key="5">
    <source>
        <dbReference type="ARBA" id="ARBA00022692"/>
    </source>
</evidence>
<feature type="transmembrane region" description="Helical" evidence="11">
    <location>
        <begin position="283"/>
        <end position="304"/>
    </location>
</feature>
<dbReference type="InterPro" id="IPR006153">
    <property type="entry name" value="Cation/H_exchanger_TM"/>
</dbReference>
<evidence type="ECO:0000256" key="8">
    <source>
        <dbReference type="ARBA" id="ARBA00023065"/>
    </source>
</evidence>
<protein>
    <submittedName>
        <fullName evidence="13">Potassium transporter TrkA</fullName>
    </submittedName>
</protein>
<evidence type="ECO:0000256" key="4">
    <source>
        <dbReference type="ARBA" id="ARBA00022538"/>
    </source>
</evidence>
<feature type="transmembrane region" description="Helical" evidence="11">
    <location>
        <begin position="70"/>
        <end position="89"/>
    </location>
</feature>
<dbReference type="InterPro" id="IPR036291">
    <property type="entry name" value="NAD(P)-bd_dom_sf"/>
</dbReference>
<feature type="region of interest" description="Disordered" evidence="10">
    <location>
        <begin position="575"/>
        <end position="594"/>
    </location>
</feature>
<dbReference type="InterPro" id="IPR038770">
    <property type="entry name" value="Na+/solute_symporter_sf"/>
</dbReference>
<evidence type="ECO:0000256" key="11">
    <source>
        <dbReference type="SAM" id="Phobius"/>
    </source>
</evidence>
<keyword evidence="3" id="KW-0050">Antiport</keyword>
<evidence type="ECO:0000259" key="12">
    <source>
        <dbReference type="PROSITE" id="PS51201"/>
    </source>
</evidence>
<evidence type="ECO:0000313" key="14">
    <source>
        <dbReference type="Proteomes" id="UP001143372"/>
    </source>
</evidence>
<dbReference type="PROSITE" id="PS51201">
    <property type="entry name" value="RCK_N"/>
    <property type="match status" value="1"/>
</dbReference>
<keyword evidence="6" id="KW-0630">Potassium</keyword>
<dbReference type="SUPFAM" id="SSF51735">
    <property type="entry name" value="NAD(P)-binding Rossmann-fold domains"/>
    <property type="match status" value="1"/>
</dbReference>
<feature type="transmembrane region" description="Helical" evidence="11">
    <location>
        <begin position="162"/>
        <end position="185"/>
    </location>
</feature>
<feature type="transmembrane region" description="Helical" evidence="11">
    <location>
        <begin position="370"/>
        <end position="391"/>
    </location>
</feature>
<dbReference type="GO" id="GO:0006813">
    <property type="term" value="P:potassium ion transport"/>
    <property type="evidence" value="ECO:0007669"/>
    <property type="project" value="UniProtKB-KW"/>
</dbReference>
<evidence type="ECO:0000256" key="6">
    <source>
        <dbReference type="ARBA" id="ARBA00022958"/>
    </source>
</evidence>
<feature type="transmembrane region" description="Helical" evidence="11">
    <location>
        <begin position="197"/>
        <end position="219"/>
    </location>
</feature>
<keyword evidence="14" id="KW-1185">Reference proteome</keyword>
<keyword evidence="5 11" id="KW-0812">Transmembrane</keyword>
<keyword evidence="8" id="KW-0406">Ion transport</keyword>
<dbReference type="GO" id="GO:0015297">
    <property type="term" value="F:antiporter activity"/>
    <property type="evidence" value="ECO:0007669"/>
    <property type="project" value="UniProtKB-KW"/>
</dbReference>
<reference evidence="13" key="2">
    <citation type="submission" date="2023-01" db="EMBL/GenBank/DDBJ databases">
        <authorList>
            <person name="Sun Q."/>
            <person name="Evtushenko L."/>
        </authorList>
    </citation>
    <scope>NUCLEOTIDE SEQUENCE</scope>
    <source>
        <strain evidence="13">VKM B-2347</strain>
    </source>
</reference>
<feature type="compositionally biased region" description="Basic residues" evidence="10">
    <location>
        <begin position="575"/>
        <end position="584"/>
    </location>
</feature>
<keyword evidence="7 11" id="KW-1133">Transmembrane helix</keyword>
<evidence type="ECO:0000256" key="9">
    <source>
        <dbReference type="ARBA" id="ARBA00023136"/>
    </source>
</evidence>
<evidence type="ECO:0000313" key="13">
    <source>
        <dbReference type="EMBL" id="GLK67332.1"/>
    </source>
</evidence>
<feature type="transmembrane region" description="Helical" evidence="11">
    <location>
        <begin position="101"/>
        <end position="124"/>
    </location>
</feature>
<comment type="subcellular location">
    <subcellularLocation>
        <location evidence="1">Membrane</location>
        <topology evidence="1">Multi-pass membrane protein</topology>
    </subcellularLocation>
</comment>